<dbReference type="RefSeq" id="WP_377575426.1">
    <property type="nucleotide sequence ID" value="NZ_JBHTKA010000001.1"/>
</dbReference>
<name>A0ABW3JXJ7_9BACT</name>
<gene>
    <name evidence="1" type="ORF">ACFQ21_04495</name>
</gene>
<dbReference type="EMBL" id="JBHTKA010000001">
    <property type="protein sequence ID" value="MFD0998549.1"/>
    <property type="molecule type" value="Genomic_DNA"/>
</dbReference>
<keyword evidence="2" id="KW-1185">Reference proteome</keyword>
<accession>A0ABW3JXJ7</accession>
<comment type="caution">
    <text evidence="1">The sequence shown here is derived from an EMBL/GenBank/DDBJ whole genome shotgun (WGS) entry which is preliminary data.</text>
</comment>
<evidence type="ECO:0000313" key="1">
    <source>
        <dbReference type="EMBL" id="MFD0998549.1"/>
    </source>
</evidence>
<sequence length="148" mass="16035">MGKINYVWFVVTLALMTKCGGDNTTDPATEAVNKLAGTWTINGGYIKADGTDVSAEYTGLAITFTGTKDVPVYLVQNGGYAFGNVSADTWSFTDNTFTAIKRGQDETVMHYTIADNTLTLTFTISDPLDESGRTQGMFGDFEVVLKKK</sequence>
<dbReference type="Proteomes" id="UP001597112">
    <property type="component" value="Unassembled WGS sequence"/>
</dbReference>
<evidence type="ECO:0000313" key="2">
    <source>
        <dbReference type="Proteomes" id="UP001597112"/>
    </source>
</evidence>
<organism evidence="1 2">
    <name type="scientific">Ohtaekwangia kribbensis</name>
    <dbReference type="NCBI Taxonomy" id="688913"/>
    <lineage>
        <taxon>Bacteria</taxon>
        <taxon>Pseudomonadati</taxon>
        <taxon>Bacteroidota</taxon>
        <taxon>Cytophagia</taxon>
        <taxon>Cytophagales</taxon>
        <taxon>Fulvivirgaceae</taxon>
        <taxon>Ohtaekwangia</taxon>
    </lineage>
</organism>
<reference evidence="2" key="1">
    <citation type="journal article" date="2019" name="Int. J. Syst. Evol. Microbiol.">
        <title>The Global Catalogue of Microorganisms (GCM) 10K type strain sequencing project: providing services to taxonomists for standard genome sequencing and annotation.</title>
        <authorList>
            <consortium name="The Broad Institute Genomics Platform"/>
            <consortium name="The Broad Institute Genome Sequencing Center for Infectious Disease"/>
            <person name="Wu L."/>
            <person name="Ma J."/>
        </authorList>
    </citation>
    <scope>NUCLEOTIDE SEQUENCE [LARGE SCALE GENOMIC DNA]</scope>
    <source>
        <strain evidence="2">CCUG 58938</strain>
    </source>
</reference>
<evidence type="ECO:0008006" key="3">
    <source>
        <dbReference type="Google" id="ProtNLM"/>
    </source>
</evidence>
<protein>
    <recommendedName>
        <fullName evidence="3">Lipocalin-like domain-containing protein</fullName>
    </recommendedName>
</protein>
<proteinExistence type="predicted"/>